<sequence>MEKMSTRLRNLLKRNEILVAPGAHDVLTARIVENEGFEAVYMTGYGTSASVLGKPDVGLLTMTEMVERARNMAEAVNIPVIADGDTGYGNAVNVVRTVREYEKAGVACIQLEDQVAPKKCGHMLGREVISTEEMVGKIKAACDARRDPDFMIMARTDARTNFGIQEALERGKAYEEAGADIIFIESVESVEEMKMVTSSFKVPVLANMLEHGRTPLLSVKELQEIGYNLVIFCVASTFVTAKAVTELMRTLKADGTTKNFLDRMIAFEEFNKLIGLPEIRKIEKKYSTGRNFADIPEGH</sequence>
<keyword evidence="6" id="KW-1185">Reference proteome</keyword>
<dbReference type="InterPro" id="IPR015813">
    <property type="entry name" value="Pyrv/PenolPyrv_kinase-like_dom"/>
</dbReference>
<keyword evidence="5" id="KW-0456">Lyase</keyword>
<evidence type="ECO:0000256" key="1">
    <source>
        <dbReference type="ARBA" id="ARBA00009282"/>
    </source>
</evidence>
<comment type="function">
    <text evidence="3">Involved in the methylcitric acid cycle. Catalyzes the cleavage of 2-methylisocitrate to yield pyruvate and succinate.</text>
</comment>
<dbReference type="Proteomes" id="UP000075670">
    <property type="component" value="Unassembled WGS sequence"/>
</dbReference>
<reference evidence="5 6" key="1">
    <citation type="submission" date="2016-02" db="EMBL/GenBank/DDBJ databases">
        <title>Genome sequence of Moorella mulderi DSM 14980.</title>
        <authorList>
            <person name="Poehlein A."/>
            <person name="Daniel R."/>
        </authorList>
    </citation>
    <scope>NUCLEOTIDE SEQUENCE [LARGE SCALE GENOMIC DNA]</scope>
    <source>
        <strain evidence="5 6">DSM 14980</strain>
    </source>
</reference>
<evidence type="ECO:0000256" key="2">
    <source>
        <dbReference type="ARBA" id="ARBA00051150"/>
    </source>
</evidence>
<protein>
    <recommendedName>
        <fullName evidence="4">2-methylisocitrate lyase</fullName>
    </recommendedName>
</protein>
<dbReference type="PANTHER" id="PTHR42905:SF5">
    <property type="entry name" value="CARBOXYVINYL-CARBOXYPHOSPHONATE PHOSPHORYLMUTASE, CHLOROPLASTIC"/>
    <property type="match status" value="1"/>
</dbReference>
<proteinExistence type="inferred from homology"/>
<dbReference type="InterPro" id="IPR039556">
    <property type="entry name" value="ICL/PEPM"/>
</dbReference>
<comment type="catalytic activity">
    <reaction evidence="2">
        <text>3-hydroxybutane-1,2,3-tricarboxylate = pyruvate + succinate</text>
        <dbReference type="Rhea" id="RHEA:57504"/>
        <dbReference type="ChEBI" id="CHEBI:15361"/>
        <dbReference type="ChEBI" id="CHEBI:30031"/>
        <dbReference type="ChEBI" id="CHEBI:141790"/>
    </reaction>
</comment>
<dbReference type="AlphaFoldDB" id="A0A151AVT7"/>
<dbReference type="PROSITE" id="PS00161">
    <property type="entry name" value="ISOCITRATE_LYASE"/>
    <property type="match status" value="1"/>
</dbReference>
<dbReference type="CDD" id="cd00377">
    <property type="entry name" value="ICL_PEPM"/>
    <property type="match status" value="1"/>
</dbReference>
<evidence type="ECO:0000256" key="4">
    <source>
        <dbReference type="ARBA" id="ARBA00073849"/>
    </source>
</evidence>
<accession>A0A151AVT7</accession>
<dbReference type="OrthoDB" id="8629576at2"/>
<organism evidence="5 6">
    <name type="scientific">Moorella mulderi DSM 14980</name>
    <dbReference type="NCBI Taxonomy" id="1122241"/>
    <lineage>
        <taxon>Bacteria</taxon>
        <taxon>Bacillati</taxon>
        <taxon>Bacillota</taxon>
        <taxon>Clostridia</taxon>
        <taxon>Neomoorellales</taxon>
        <taxon>Neomoorellaceae</taxon>
        <taxon>Neomoorella</taxon>
    </lineage>
</organism>
<dbReference type="PANTHER" id="PTHR42905">
    <property type="entry name" value="PHOSPHOENOLPYRUVATE CARBOXYLASE"/>
    <property type="match status" value="1"/>
</dbReference>
<dbReference type="PATRIC" id="fig|1122241.3.peg.2269"/>
<dbReference type="SUPFAM" id="SSF51621">
    <property type="entry name" value="Phosphoenolpyruvate/pyruvate domain"/>
    <property type="match status" value="1"/>
</dbReference>
<name>A0A151AVT7_9FIRM</name>
<evidence type="ECO:0000313" key="6">
    <source>
        <dbReference type="Proteomes" id="UP000075670"/>
    </source>
</evidence>
<dbReference type="Pfam" id="PF13714">
    <property type="entry name" value="PEP_mutase"/>
    <property type="match status" value="1"/>
</dbReference>
<dbReference type="RefSeq" id="WP_062284725.1">
    <property type="nucleotide sequence ID" value="NZ_LTBC01000008.1"/>
</dbReference>
<dbReference type="Gene3D" id="3.20.20.60">
    <property type="entry name" value="Phosphoenolpyruvate-binding domains"/>
    <property type="match status" value="1"/>
</dbReference>
<dbReference type="GO" id="GO:0046421">
    <property type="term" value="F:methylisocitrate lyase activity"/>
    <property type="evidence" value="ECO:0007669"/>
    <property type="project" value="UniProtKB-ARBA"/>
</dbReference>
<evidence type="ECO:0000313" key="5">
    <source>
        <dbReference type="EMBL" id="KYH31766.1"/>
    </source>
</evidence>
<dbReference type="EMBL" id="LTBC01000008">
    <property type="protein sequence ID" value="KYH31766.1"/>
    <property type="molecule type" value="Genomic_DNA"/>
</dbReference>
<dbReference type="FunFam" id="3.20.20.60:FF:000009">
    <property type="entry name" value="2-methylisocitrate lyase"/>
    <property type="match status" value="1"/>
</dbReference>
<dbReference type="InterPro" id="IPR018523">
    <property type="entry name" value="Isocitrate_lyase_ph_CS"/>
</dbReference>
<dbReference type="InterPro" id="IPR040442">
    <property type="entry name" value="Pyrv_kinase-like_dom_sf"/>
</dbReference>
<evidence type="ECO:0000256" key="3">
    <source>
        <dbReference type="ARBA" id="ARBA00058526"/>
    </source>
</evidence>
<gene>
    <name evidence="5" type="ORF">MOMUL_21320</name>
</gene>
<comment type="caution">
    <text evidence="5">The sequence shown here is derived from an EMBL/GenBank/DDBJ whole genome shotgun (WGS) entry which is preliminary data.</text>
</comment>
<comment type="similarity">
    <text evidence="1">Belongs to the isocitrate lyase/PEP mutase superfamily. Methylisocitrate lyase family.</text>
</comment>